<evidence type="ECO:0000313" key="4">
    <source>
        <dbReference type="Proteomes" id="UP000240009"/>
    </source>
</evidence>
<dbReference type="PROSITE" id="PS50990">
    <property type="entry name" value="PEPTIDASE_C39"/>
    <property type="match status" value="1"/>
</dbReference>
<dbReference type="GO" id="GO:0005524">
    <property type="term" value="F:ATP binding"/>
    <property type="evidence" value="ECO:0007669"/>
    <property type="project" value="InterPro"/>
</dbReference>
<feature type="transmembrane region" description="Helical" evidence="1">
    <location>
        <begin position="97"/>
        <end position="116"/>
    </location>
</feature>
<dbReference type="GO" id="GO:0016020">
    <property type="term" value="C:membrane"/>
    <property type="evidence" value="ECO:0007669"/>
    <property type="project" value="InterPro"/>
</dbReference>
<dbReference type="Pfam" id="PF03412">
    <property type="entry name" value="Peptidase_C39"/>
    <property type="match status" value="1"/>
</dbReference>
<feature type="transmembrane region" description="Helical" evidence="1">
    <location>
        <begin position="6"/>
        <end position="25"/>
    </location>
</feature>
<feature type="transmembrane region" description="Helical" evidence="1">
    <location>
        <begin position="37"/>
        <end position="58"/>
    </location>
</feature>
<organism evidence="3 4">
    <name type="scientific">Blastopirellula marina</name>
    <dbReference type="NCBI Taxonomy" id="124"/>
    <lineage>
        <taxon>Bacteria</taxon>
        <taxon>Pseudomonadati</taxon>
        <taxon>Planctomycetota</taxon>
        <taxon>Planctomycetia</taxon>
        <taxon>Pirellulales</taxon>
        <taxon>Pirellulaceae</taxon>
        <taxon>Blastopirellula</taxon>
    </lineage>
</organism>
<dbReference type="InterPro" id="IPR005074">
    <property type="entry name" value="Peptidase_C39"/>
</dbReference>
<evidence type="ECO:0000259" key="2">
    <source>
        <dbReference type="PROSITE" id="PS50990"/>
    </source>
</evidence>
<comment type="caution">
    <text evidence="3">The sequence shown here is derived from an EMBL/GenBank/DDBJ whole genome shotgun (WGS) entry which is preliminary data.</text>
</comment>
<dbReference type="OrthoDB" id="267447at2"/>
<keyword evidence="1" id="KW-0472">Membrane</keyword>
<dbReference type="RefSeq" id="WP_105354341.1">
    <property type="nucleotide sequence ID" value="NZ_PUIA01000038.1"/>
</dbReference>
<name>A0A2S8FEN8_9BACT</name>
<keyword evidence="1" id="KW-1133">Transmembrane helix</keyword>
<dbReference type="GO" id="GO:0006508">
    <property type="term" value="P:proteolysis"/>
    <property type="evidence" value="ECO:0007669"/>
    <property type="project" value="InterPro"/>
</dbReference>
<evidence type="ECO:0000313" key="3">
    <source>
        <dbReference type="EMBL" id="PQO30550.1"/>
    </source>
</evidence>
<sequence length="303" mass="33712">MQDVIAGYFIVGVISLGGFFATRAWTKGWSVFALNQFAVVVVAAVGLYTAFVWESLFLTELLPFSNLIILSNAYPLAAMVLAAIASNRLRDQGWRRVIPMSGLLGAGVWSLIYPLMGQAPECDMNWDSQGICYQTTNQTCTAACAATLLNYYDIPTTEEEMAELCLTRQGTSWKGFYRGLKLKTKDTHYRVRMDYLTADELAASRRPVVLRVGKQAWFGGGNAAGLPDGWKVGEIHSVVCLGQIQGYYVIADPNPDIGIEFWSKEELLKVWDGHSARLERDYEGPPFKDTRSGLDNIRVLARR</sequence>
<evidence type="ECO:0000256" key="1">
    <source>
        <dbReference type="SAM" id="Phobius"/>
    </source>
</evidence>
<feature type="transmembrane region" description="Helical" evidence="1">
    <location>
        <begin position="64"/>
        <end position="85"/>
    </location>
</feature>
<dbReference type="AlphaFoldDB" id="A0A2S8FEN8"/>
<proteinExistence type="predicted"/>
<gene>
    <name evidence="3" type="ORF">C5Y96_13840</name>
</gene>
<keyword evidence="1" id="KW-0812">Transmembrane</keyword>
<dbReference type="EMBL" id="PUIA01000038">
    <property type="protein sequence ID" value="PQO30550.1"/>
    <property type="molecule type" value="Genomic_DNA"/>
</dbReference>
<accession>A0A2S8FEN8</accession>
<dbReference type="Proteomes" id="UP000240009">
    <property type="component" value="Unassembled WGS sequence"/>
</dbReference>
<reference evidence="3 4" key="1">
    <citation type="submission" date="2018-02" db="EMBL/GenBank/DDBJ databases">
        <title>Comparative genomes isolates from brazilian mangrove.</title>
        <authorList>
            <person name="Araujo J.E."/>
            <person name="Taketani R.G."/>
            <person name="Silva M.C.P."/>
            <person name="Loureco M.V."/>
            <person name="Andreote F.D."/>
        </authorList>
    </citation>
    <scope>NUCLEOTIDE SEQUENCE [LARGE SCALE GENOMIC DNA]</scope>
    <source>
        <strain evidence="3 4">HEX-2 MGV</strain>
    </source>
</reference>
<dbReference type="GO" id="GO:0008233">
    <property type="term" value="F:peptidase activity"/>
    <property type="evidence" value="ECO:0007669"/>
    <property type="project" value="InterPro"/>
</dbReference>
<feature type="domain" description="Peptidase C39" evidence="2">
    <location>
        <begin position="134"/>
        <end position="278"/>
    </location>
</feature>
<dbReference type="Gene3D" id="3.90.70.10">
    <property type="entry name" value="Cysteine proteinases"/>
    <property type="match status" value="1"/>
</dbReference>
<protein>
    <recommendedName>
        <fullName evidence="2">Peptidase C39 domain-containing protein</fullName>
    </recommendedName>
</protein>